<organism evidence="1 2">
    <name type="scientific">Candidatus Woesebacteria bacterium GW2011_GWA1_39_21</name>
    <dbReference type="NCBI Taxonomy" id="1618550"/>
    <lineage>
        <taxon>Bacteria</taxon>
        <taxon>Candidatus Woeseibacteriota</taxon>
    </lineage>
</organism>
<dbReference type="STRING" id="1618550.UT39_C0007G0008"/>
<dbReference type="EMBL" id="LBWP01000007">
    <property type="protein sequence ID" value="KKR11443.1"/>
    <property type="molecule type" value="Genomic_DNA"/>
</dbReference>
<evidence type="ECO:0000313" key="2">
    <source>
        <dbReference type="Proteomes" id="UP000034246"/>
    </source>
</evidence>
<dbReference type="Proteomes" id="UP000034246">
    <property type="component" value="Unassembled WGS sequence"/>
</dbReference>
<dbReference type="AlphaFoldDB" id="A0A0G0N7K6"/>
<gene>
    <name evidence="1" type="ORF">UT39_C0007G0008</name>
</gene>
<sequence>MKIDKLEIVTSCLKIERKGLLDAIEKITVARNESPLPTETRSDTSRIQADRMLSELDEKLKLLEILISNLPGKIKSAQNHIGLWSYLELVAHKTLLKIILVPDGYGGRQCNDIKLLSEKTPLGKIILAKVTEKNLSIINYHGLKSVVFAVEFNNKKFVIKVCE</sequence>
<evidence type="ECO:0000313" key="1">
    <source>
        <dbReference type="EMBL" id="KKR11443.1"/>
    </source>
</evidence>
<protein>
    <submittedName>
        <fullName evidence="1">Uncharacterized protein</fullName>
    </submittedName>
</protein>
<name>A0A0G0N7K6_9BACT</name>
<proteinExistence type="predicted"/>
<reference evidence="1 2" key="1">
    <citation type="journal article" date="2015" name="Nature">
        <title>rRNA introns, odd ribosomes, and small enigmatic genomes across a large radiation of phyla.</title>
        <authorList>
            <person name="Brown C.T."/>
            <person name="Hug L.A."/>
            <person name="Thomas B.C."/>
            <person name="Sharon I."/>
            <person name="Castelle C.J."/>
            <person name="Singh A."/>
            <person name="Wilkins M.J."/>
            <person name="Williams K.H."/>
            <person name="Banfield J.F."/>
        </authorList>
    </citation>
    <scope>NUCLEOTIDE SEQUENCE [LARGE SCALE GENOMIC DNA]</scope>
</reference>
<accession>A0A0G0N7K6</accession>
<comment type="caution">
    <text evidence="1">The sequence shown here is derived from an EMBL/GenBank/DDBJ whole genome shotgun (WGS) entry which is preliminary data.</text>
</comment>